<gene>
    <name evidence="2" type="ORF">H3N35_24820</name>
</gene>
<dbReference type="RefSeq" id="WP_274051561.1">
    <property type="nucleotide sequence ID" value="NZ_CP059693.1"/>
</dbReference>
<protein>
    <submittedName>
        <fullName evidence="2">Uncharacterized protein</fullName>
    </submittedName>
</protein>
<feature type="compositionally biased region" description="Gly residues" evidence="1">
    <location>
        <begin position="113"/>
        <end position="131"/>
    </location>
</feature>
<dbReference type="EMBL" id="CP059693">
    <property type="protein sequence ID" value="WDE11403.1"/>
    <property type="molecule type" value="Genomic_DNA"/>
</dbReference>
<evidence type="ECO:0000256" key="1">
    <source>
        <dbReference type="SAM" id="MobiDB-lite"/>
    </source>
</evidence>
<sequence length="213" mass="22602">MNKAVKVLTHSTLAVTLVMGNITPPSKQSYYEDDESFHQVSTEMQSGWGWKIGINKVQAFARFENCHGGTDCSTWSSGIDPDEDTTEHIPITGRRPPGDPWGGIEDSTDDGTVNGGTFGDSNDAGGGGGGSPEKPSPEQLEKERIKQCKADALKVNKDEHSNIEAVMQGTIFGCGFLKAKAAISACTGAAIWAATDAKGKSDIRYTDAVDACE</sequence>
<organism evidence="2 3">
    <name type="scientific">Thalassomonas haliotis</name>
    <dbReference type="NCBI Taxonomy" id="485448"/>
    <lineage>
        <taxon>Bacteria</taxon>
        <taxon>Pseudomonadati</taxon>
        <taxon>Pseudomonadota</taxon>
        <taxon>Gammaproteobacteria</taxon>
        <taxon>Alteromonadales</taxon>
        <taxon>Colwelliaceae</taxon>
        <taxon>Thalassomonas</taxon>
    </lineage>
</organism>
<feature type="region of interest" description="Disordered" evidence="1">
    <location>
        <begin position="74"/>
        <end position="142"/>
    </location>
</feature>
<reference evidence="2 3" key="1">
    <citation type="journal article" date="2022" name="Mar. Drugs">
        <title>Bioassay-Guided Fractionation Leads to the Detection of Cholic Acid Generated by the Rare Thalassomonas sp.</title>
        <authorList>
            <person name="Pheiffer F."/>
            <person name="Schneider Y.K."/>
            <person name="Hansen E.H."/>
            <person name="Andersen J.H."/>
            <person name="Isaksson J."/>
            <person name="Busche T."/>
            <person name="R C."/>
            <person name="Kalinowski J."/>
            <person name="Zyl L.V."/>
            <person name="Trindade M."/>
        </authorList>
    </citation>
    <scope>NUCLEOTIDE SEQUENCE [LARGE SCALE GENOMIC DNA]</scope>
    <source>
        <strain evidence="2 3">A5K-61T</strain>
    </source>
</reference>
<proteinExistence type="predicted"/>
<accession>A0ABY7VCK8</accession>
<evidence type="ECO:0000313" key="2">
    <source>
        <dbReference type="EMBL" id="WDE11403.1"/>
    </source>
</evidence>
<keyword evidence="3" id="KW-1185">Reference proteome</keyword>
<dbReference type="Proteomes" id="UP001215231">
    <property type="component" value="Chromosome"/>
</dbReference>
<evidence type="ECO:0000313" key="3">
    <source>
        <dbReference type="Proteomes" id="UP001215231"/>
    </source>
</evidence>
<name>A0ABY7VCK8_9GAMM</name>